<keyword evidence="2" id="KW-1185">Reference proteome</keyword>
<gene>
    <name evidence="1" type="ORF">GS398_07220</name>
</gene>
<evidence type="ECO:0000313" key="2">
    <source>
        <dbReference type="Proteomes" id="UP000451233"/>
    </source>
</evidence>
<name>A0A7K1XVS6_9SPHI</name>
<sequence>MIEVFKTNVHCLKEAARLLDRIHGEFDGYCANFDLDDCDRILRVKSANGFVRAGCLISLLNECGFNAEVLAD</sequence>
<dbReference type="EMBL" id="WVHS01000002">
    <property type="protein sequence ID" value="MXV15084.1"/>
    <property type="molecule type" value="Genomic_DNA"/>
</dbReference>
<dbReference type="AlphaFoldDB" id="A0A7K1XVS6"/>
<protein>
    <submittedName>
        <fullName evidence="1">Uncharacterized protein</fullName>
    </submittedName>
</protein>
<dbReference type="RefSeq" id="WP_160906105.1">
    <property type="nucleotide sequence ID" value="NZ_WVHS01000002.1"/>
</dbReference>
<evidence type="ECO:0000313" key="1">
    <source>
        <dbReference type="EMBL" id="MXV15084.1"/>
    </source>
</evidence>
<accession>A0A7K1XVS6</accession>
<organism evidence="1 2">
    <name type="scientific">Hufsiella ginkgonis</name>
    <dbReference type="NCBI Taxonomy" id="2695274"/>
    <lineage>
        <taxon>Bacteria</taxon>
        <taxon>Pseudomonadati</taxon>
        <taxon>Bacteroidota</taxon>
        <taxon>Sphingobacteriia</taxon>
        <taxon>Sphingobacteriales</taxon>
        <taxon>Sphingobacteriaceae</taxon>
        <taxon>Hufsiella</taxon>
    </lineage>
</organism>
<proteinExistence type="predicted"/>
<comment type="caution">
    <text evidence="1">The sequence shown here is derived from an EMBL/GenBank/DDBJ whole genome shotgun (WGS) entry which is preliminary data.</text>
</comment>
<dbReference type="Proteomes" id="UP000451233">
    <property type="component" value="Unassembled WGS sequence"/>
</dbReference>
<reference evidence="1 2" key="1">
    <citation type="submission" date="2019-11" db="EMBL/GenBank/DDBJ databases">
        <title>Pedobacter sp. HMF7056 Genome sequencing and assembly.</title>
        <authorList>
            <person name="Kang H."/>
            <person name="Kim H."/>
            <person name="Joh K."/>
        </authorList>
    </citation>
    <scope>NUCLEOTIDE SEQUENCE [LARGE SCALE GENOMIC DNA]</scope>
    <source>
        <strain evidence="1 2">HMF7056</strain>
    </source>
</reference>